<dbReference type="InterPro" id="IPR014710">
    <property type="entry name" value="RmlC-like_jellyroll"/>
</dbReference>
<gene>
    <name evidence="3" type="ORF">MGWOODY_Clf641</name>
</gene>
<dbReference type="InterPro" id="IPR051610">
    <property type="entry name" value="GPI/OXD"/>
</dbReference>
<dbReference type="Gene3D" id="2.60.120.10">
    <property type="entry name" value="Jelly Rolls"/>
    <property type="match status" value="2"/>
</dbReference>
<evidence type="ECO:0000259" key="2">
    <source>
        <dbReference type="Pfam" id="PF07883"/>
    </source>
</evidence>
<protein>
    <recommendedName>
        <fullName evidence="2">Cupin type-2 domain-containing protein</fullName>
    </recommendedName>
</protein>
<sequence length="335" mass="38154">MATIQHVMREDLKELSPEELYRVYMDKQVNFGMAAQAIDERRKQNRLHVSAEEANVAGAGPGQRIIVGPELGFNIHNIHVFTSGRAGGSDRYHTHGDALKYYVQGSGFEEIGDEKFEVKVGDFCHVPANVWHGTINPNPEPLVFLAAQQFPGTYRQVTTPFIRLEYPDKPPEVKDLSLEELGKLEPRLLYLRYIEEQLEFGKVALEMQRRREQKRLFLPAVEAPLMEWGPGRHHIMSPELGFDIYSFNLFMEHVAPRTEQGQAQTSGDAICYYLSGRGVEVIEGQRIEVKEGDFSCIPAGSRHETLNPYSEPLRFLCWQQIPGTYLQVHTPYLPA</sequence>
<name>A0A160VAJ9_9ZZZZ</name>
<organism evidence="3">
    <name type="scientific">hydrothermal vent metagenome</name>
    <dbReference type="NCBI Taxonomy" id="652676"/>
    <lineage>
        <taxon>unclassified sequences</taxon>
        <taxon>metagenomes</taxon>
        <taxon>ecological metagenomes</taxon>
    </lineage>
</organism>
<proteinExistence type="predicted"/>
<dbReference type="PANTHER" id="PTHR35848">
    <property type="entry name" value="OXALATE-BINDING PROTEIN"/>
    <property type="match status" value="1"/>
</dbReference>
<evidence type="ECO:0000313" key="3">
    <source>
        <dbReference type="EMBL" id="CUV01500.1"/>
    </source>
</evidence>
<evidence type="ECO:0000256" key="1">
    <source>
        <dbReference type="ARBA" id="ARBA00022723"/>
    </source>
</evidence>
<dbReference type="EMBL" id="FAXA01000089">
    <property type="protein sequence ID" value="CUV01500.1"/>
    <property type="molecule type" value="Genomic_DNA"/>
</dbReference>
<keyword evidence="1" id="KW-0479">Metal-binding</keyword>
<dbReference type="AlphaFoldDB" id="A0A160VAJ9"/>
<reference evidence="3" key="1">
    <citation type="submission" date="2015-10" db="EMBL/GenBank/DDBJ databases">
        <authorList>
            <person name="Gilbert D.G."/>
        </authorList>
    </citation>
    <scope>NUCLEOTIDE SEQUENCE</scope>
</reference>
<feature type="domain" description="Cupin type-2" evidence="2">
    <location>
        <begin position="84"/>
        <end position="146"/>
    </location>
</feature>
<dbReference type="Pfam" id="PF07883">
    <property type="entry name" value="Cupin_2"/>
    <property type="match status" value="2"/>
</dbReference>
<dbReference type="SUPFAM" id="SSF51182">
    <property type="entry name" value="RmlC-like cupins"/>
    <property type="match status" value="2"/>
</dbReference>
<dbReference type="InterPro" id="IPR013096">
    <property type="entry name" value="Cupin_2"/>
</dbReference>
<feature type="domain" description="Cupin type-2" evidence="2">
    <location>
        <begin position="251"/>
        <end position="318"/>
    </location>
</feature>
<dbReference type="GO" id="GO:0046872">
    <property type="term" value="F:metal ion binding"/>
    <property type="evidence" value="ECO:0007669"/>
    <property type="project" value="UniProtKB-KW"/>
</dbReference>
<dbReference type="InterPro" id="IPR011051">
    <property type="entry name" value="RmlC_Cupin_sf"/>
</dbReference>
<dbReference type="PANTHER" id="PTHR35848:SF6">
    <property type="entry name" value="CUPIN TYPE-2 DOMAIN-CONTAINING PROTEIN"/>
    <property type="match status" value="1"/>
</dbReference>
<accession>A0A160VAJ9</accession>